<keyword evidence="2" id="KW-0808">Transferase</keyword>
<evidence type="ECO:0000256" key="4">
    <source>
        <dbReference type="ARBA" id="ARBA00022722"/>
    </source>
</evidence>
<dbReference type="Pfam" id="PF00075">
    <property type="entry name" value="RNase_H"/>
    <property type="match status" value="1"/>
</dbReference>
<dbReference type="Proteomes" id="UP000269221">
    <property type="component" value="Unassembled WGS sequence"/>
</dbReference>
<accession>A0A3M0KCP6</accession>
<reference evidence="19 20" key="1">
    <citation type="submission" date="2018-07" db="EMBL/GenBank/DDBJ databases">
        <title>A high quality draft genome assembly of the barn swallow (H. rustica rustica).</title>
        <authorList>
            <person name="Formenti G."/>
            <person name="Chiara M."/>
            <person name="Poveda L."/>
            <person name="Francoijs K.-J."/>
            <person name="Bonisoli-Alquati A."/>
            <person name="Canova L."/>
            <person name="Gianfranceschi L."/>
            <person name="Horner D.S."/>
            <person name="Saino N."/>
        </authorList>
    </citation>
    <scope>NUCLEOTIDE SEQUENCE [LARGE SCALE GENOMIC DNA]</scope>
    <source>
        <strain evidence="19">Chelidonia</strain>
        <tissue evidence="19">Blood</tissue>
    </source>
</reference>
<dbReference type="GO" id="GO:0008270">
    <property type="term" value="F:zinc ion binding"/>
    <property type="evidence" value="ECO:0007669"/>
    <property type="project" value="UniProtKB-KW"/>
</dbReference>
<dbReference type="InterPro" id="IPR036862">
    <property type="entry name" value="Integrase_C_dom_sf_retrovir"/>
</dbReference>
<dbReference type="InterPro" id="IPR001584">
    <property type="entry name" value="Integrase_cat-core"/>
</dbReference>
<dbReference type="AlphaFoldDB" id="A0A3M0KCP6"/>
<dbReference type="InterPro" id="IPR012337">
    <property type="entry name" value="RNaseH-like_sf"/>
</dbReference>
<dbReference type="GO" id="GO:0015074">
    <property type="term" value="P:DNA integration"/>
    <property type="evidence" value="ECO:0007669"/>
    <property type="project" value="UniProtKB-KW"/>
</dbReference>
<dbReference type="GO" id="GO:0003964">
    <property type="term" value="F:RNA-directed DNA polymerase activity"/>
    <property type="evidence" value="ECO:0007669"/>
    <property type="project" value="UniProtKB-KW"/>
</dbReference>
<evidence type="ECO:0000256" key="6">
    <source>
        <dbReference type="ARBA" id="ARBA00022759"/>
    </source>
</evidence>
<comment type="similarity">
    <text evidence="1">Belongs to the beta type-B retroviral polymerase family. HERV class-II K(HML-2) pol subfamily.</text>
</comment>
<dbReference type="InterPro" id="IPR036397">
    <property type="entry name" value="RNaseH_sf"/>
</dbReference>
<keyword evidence="6" id="KW-0255">Endonuclease</keyword>
<keyword evidence="11" id="KW-0863">Zinc-finger</keyword>
<dbReference type="SUPFAM" id="SSF56672">
    <property type="entry name" value="DNA/RNA polymerases"/>
    <property type="match status" value="1"/>
</dbReference>
<feature type="domain" description="RNase H type-1" evidence="16">
    <location>
        <begin position="447"/>
        <end position="583"/>
    </location>
</feature>
<evidence type="ECO:0000256" key="10">
    <source>
        <dbReference type="ARBA" id="ARBA00023125"/>
    </source>
</evidence>
<dbReference type="PANTHER" id="PTHR41694:SF3">
    <property type="entry name" value="RNA-DIRECTED DNA POLYMERASE-RELATED"/>
    <property type="match status" value="1"/>
</dbReference>
<dbReference type="EMBL" id="QRBI01000111">
    <property type="protein sequence ID" value="RMC10942.1"/>
    <property type="molecule type" value="Genomic_DNA"/>
</dbReference>
<keyword evidence="5" id="KW-0479">Metal-binding</keyword>
<evidence type="ECO:0000256" key="3">
    <source>
        <dbReference type="ARBA" id="ARBA00022695"/>
    </source>
</evidence>
<keyword evidence="4" id="KW-0540">Nuclease</keyword>
<name>A0A3M0KCP6_HIRRU</name>
<dbReference type="InterPro" id="IPR017856">
    <property type="entry name" value="Integrase-like_N"/>
</dbReference>
<dbReference type="Gene3D" id="3.30.420.10">
    <property type="entry name" value="Ribonuclease H-like superfamily/Ribonuclease H"/>
    <property type="match status" value="2"/>
</dbReference>
<evidence type="ECO:0000256" key="13">
    <source>
        <dbReference type="SAM" id="MobiDB-lite"/>
    </source>
</evidence>
<proteinExistence type="inferred from homology"/>
<dbReference type="PANTHER" id="PTHR41694">
    <property type="entry name" value="ENDOGENOUS RETROVIRUS GROUP K MEMBER POL PROTEIN"/>
    <property type="match status" value="1"/>
</dbReference>
<evidence type="ECO:0000313" key="19">
    <source>
        <dbReference type="EMBL" id="RMC10942.1"/>
    </source>
</evidence>
<dbReference type="SUPFAM" id="SSF53098">
    <property type="entry name" value="Ribonuclease H-like"/>
    <property type="match status" value="2"/>
</dbReference>
<dbReference type="Pfam" id="PF00665">
    <property type="entry name" value="rve"/>
    <property type="match status" value="1"/>
</dbReference>
<evidence type="ECO:0000259" key="14">
    <source>
        <dbReference type="PROSITE" id="PS50876"/>
    </source>
</evidence>
<dbReference type="Gene3D" id="3.30.70.270">
    <property type="match status" value="2"/>
</dbReference>
<dbReference type="InterPro" id="IPR001037">
    <property type="entry name" value="Integrase_C_retrovir"/>
</dbReference>
<gene>
    <name evidence="19" type="ORF">DUI87_12655</name>
</gene>
<keyword evidence="10" id="KW-0238">DNA-binding</keyword>
<dbReference type="PROSITE" id="PS50878">
    <property type="entry name" value="RT_POL"/>
    <property type="match status" value="1"/>
</dbReference>
<dbReference type="STRING" id="333673.A0A3M0KCP6"/>
<dbReference type="Pfam" id="PF00078">
    <property type="entry name" value="RVT_1"/>
    <property type="match status" value="1"/>
</dbReference>
<feature type="domain" description="Reverse transcriptase" evidence="15">
    <location>
        <begin position="42"/>
        <end position="229"/>
    </location>
</feature>
<dbReference type="InterPro" id="IPR003308">
    <property type="entry name" value="Integrase_Zn-bd_dom_N"/>
</dbReference>
<feature type="domain" description="Integrase-type" evidence="14">
    <location>
        <begin position="587"/>
        <end position="628"/>
    </location>
</feature>
<dbReference type="Pfam" id="PF06817">
    <property type="entry name" value="RVT_thumb"/>
    <property type="match status" value="1"/>
</dbReference>
<dbReference type="InterPro" id="IPR043128">
    <property type="entry name" value="Rev_trsase/Diguanyl_cyclase"/>
</dbReference>
<dbReference type="GO" id="GO:0035613">
    <property type="term" value="F:RNA stem-loop binding"/>
    <property type="evidence" value="ECO:0007669"/>
    <property type="project" value="TreeGrafter"/>
</dbReference>
<dbReference type="InterPro" id="IPR010661">
    <property type="entry name" value="RVT_thumb"/>
</dbReference>
<keyword evidence="20" id="KW-1185">Reference proteome</keyword>
<dbReference type="PROSITE" id="PS51027">
    <property type="entry name" value="INTEGRASE_DBD"/>
    <property type="match status" value="1"/>
</dbReference>
<feature type="region of interest" description="Disordered" evidence="13">
    <location>
        <begin position="846"/>
        <end position="883"/>
    </location>
</feature>
<dbReference type="Gene3D" id="3.10.10.10">
    <property type="entry name" value="HIV Type 1 Reverse Transcriptase, subunit A, domain 1"/>
    <property type="match status" value="1"/>
</dbReference>
<dbReference type="InterPro" id="IPR002156">
    <property type="entry name" value="RNaseH_domain"/>
</dbReference>
<feature type="compositionally biased region" description="Polar residues" evidence="13">
    <location>
        <begin position="855"/>
        <end position="867"/>
    </location>
</feature>
<evidence type="ECO:0000256" key="11">
    <source>
        <dbReference type="PROSITE-ProRule" id="PRU00450"/>
    </source>
</evidence>
<evidence type="ECO:0000256" key="5">
    <source>
        <dbReference type="ARBA" id="ARBA00022723"/>
    </source>
</evidence>
<organism evidence="19 20">
    <name type="scientific">Hirundo rustica rustica</name>
    <dbReference type="NCBI Taxonomy" id="333673"/>
    <lineage>
        <taxon>Eukaryota</taxon>
        <taxon>Metazoa</taxon>
        <taxon>Chordata</taxon>
        <taxon>Craniata</taxon>
        <taxon>Vertebrata</taxon>
        <taxon>Euteleostomi</taxon>
        <taxon>Archelosauria</taxon>
        <taxon>Archosauria</taxon>
        <taxon>Dinosauria</taxon>
        <taxon>Saurischia</taxon>
        <taxon>Theropoda</taxon>
        <taxon>Coelurosauria</taxon>
        <taxon>Aves</taxon>
        <taxon>Neognathae</taxon>
        <taxon>Neoaves</taxon>
        <taxon>Telluraves</taxon>
        <taxon>Australaves</taxon>
        <taxon>Passeriformes</taxon>
        <taxon>Sylvioidea</taxon>
        <taxon>Hirundinidae</taxon>
        <taxon>Hirundo</taxon>
    </lineage>
</organism>
<comment type="caution">
    <text evidence="19">The sequence shown here is derived from an EMBL/GenBank/DDBJ whole genome shotgun (WGS) entry which is preliminary data.</text>
</comment>
<evidence type="ECO:0000256" key="2">
    <source>
        <dbReference type="ARBA" id="ARBA00022679"/>
    </source>
</evidence>
<dbReference type="PROSITE" id="PS50879">
    <property type="entry name" value="RNASE_H_1"/>
    <property type="match status" value="1"/>
</dbReference>
<feature type="domain" description="Integrase-type" evidence="18">
    <location>
        <begin position="808"/>
        <end position="855"/>
    </location>
</feature>
<keyword evidence="11" id="KW-0862">Zinc</keyword>
<sequence length="883" mass="100171">MAAAWTFPIPLTWNTNTPVWVKQWPLKGESLQHAHALVQEQLQQGHLKLSTSPWNTPIFVIKKKSGKYRLLHDLRAVNAQMEPMGALQPGLPNPAMLPQHWPLLIVDLKDCFFTIALHPQDTPRFAFTLPAVNRQHPDQRFEWTVLPQGMRNSPTLCQLFVNSALQPLRQQWPQVIIYHYMDDLLFAQPQPFSDLQIHQIQQTLAKQALIVAPEKIQRSSPWKYLGWILTEQTVTPQKLQFHHNITTLHDAQKLLGDLQWLRPIVGIPNELIDQLRPLLKGTDPTQQVTVSPQQQQVIQLIAECILQGQVRRRTLDLPVDLAIWLGPTHFMGALVQHLKRTGEQWVLEWVTPPLQQQKTIWQKIELLSLLIKKGRQRVVQVMGLEPDTIFLPLQRDTLDWCLVNSAELQEALLGSTSTIAPNNSKPPLKWVGMQKWMLVPKRSDRPIPGALTVYTDAGKKSRKAAITWQKEGSWEKKMLSAEEADTLQTLELFAVVWAISHFREPINVVTDSLYVAGVVARIEDAFIKEVRNQRLYQLLMQLNKALHQREQPYAVIHIRSHKWNIGLGEGNQRADELVSTAITVPLPQHVLAREAHSIFHQNAKGLQKEFHISHAEATAIVRSCPICCHHNGGLGLGTGVNPRGVMANELWQTDVTHVNSFGRLKYVHVTIDTYSHYIWATPQSGERAIHVIRHLTSCFAVMGVCRKLKTDNGAAYVSSRVQTFLKQWGVKHVTGIPHNPRGQAIVERANGTLKSYFEKFSHITDIQERVAKTLFVLNYLCVFGSSKVPAVITHFDSPSENKTEPTEIWVRYKCLKTGLWQGPVKVLYWGRGYLCVSTPTGPEWIPARWTKPASKPQSGGHQESSVTPRRLGSPSSEVPVDSD</sequence>
<feature type="domain" description="Integrase catalytic" evidence="17">
    <location>
        <begin position="638"/>
        <end position="813"/>
    </location>
</feature>
<dbReference type="Pfam" id="PF00552">
    <property type="entry name" value="IN_DBD_C"/>
    <property type="match status" value="1"/>
</dbReference>
<evidence type="ECO:0000256" key="7">
    <source>
        <dbReference type="ARBA" id="ARBA00022801"/>
    </source>
</evidence>
<keyword evidence="8" id="KW-0229">DNA integration</keyword>
<dbReference type="SUPFAM" id="SSF46919">
    <property type="entry name" value="N-terminal Zn binding domain of HIV integrase"/>
    <property type="match status" value="1"/>
</dbReference>
<evidence type="ECO:0000256" key="8">
    <source>
        <dbReference type="ARBA" id="ARBA00022908"/>
    </source>
</evidence>
<dbReference type="Gene3D" id="2.30.30.10">
    <property type="entry name" value="Integrase, C-terminal domain superfamily, retroviral"/>
    <property type="match status" value="1"/>
</dbReference>
<dbReference type="CDD" id="cd01645">
    <property type="entry name" value="RT_Rtv"/>
    <property type="match status" value="1"/>
</dbReference>
<dbReference type="OrthoDB" id="6773263at2759"/>
<dbReference type="GO" id="GO:0003677">
    <property type="term" value="F:DNA binding"/>
    <property type="evidence" value="ECO:0007669"/>
    <property type="project" value="UniProtKB-KW"/>
</dbReference>
<protein>
    <submittedName>
        <fullName evidence="19">Uncharacterized protein</fullName>
    </submittedName>
</protein>
<dbReference type="Gene3D" id="1.10.10.200">
    <property type="match status" value="1"/>
</dbReference>
<evidence type="ECO:0000259" key="18">
    <source>
        <dbReference type="PROSITE" id="PS51027"/>
    </source>
</evidence>
<feature type="DNA-binding region" description="Integrase-type" evidence="12">
    <location>
        <begin position="808"/>
        <end position="855"/>
    </location>
</feature>
<keyword evidence="3" id="KW-0548">Nucleotidyltransferase</keyword>
<dbReference type="GO" id="GO:0004523">
    <property type="term" value="F:RNA-DNA hybrid ribonuclease activity"/>
    <property type="evidence" value="ECO:0007669"/>
    <property type="project" value="InterPro"/>
</dbReference>
<evidence type="ECO:0000259" key="17">
    <source>
        <dbReference type="PROSITE" id="PS50994"/>
    </source>
</evidence>
<dbReference type="SUPFAM" id="SSF50122">
    <property type="entry name" value="DNA-binding domain of retroviral integrase"/>
    <property type="match status" value="1"/>
</dbReference>
<evidence type="ECO:0000313" key="20">
    <source>
        <dbReference type="Proteomes" id="UP000269221"/>
    </source>
</evidence>
<evidence type="ECO:0000256" key="9">
    <source>
        <dbReference type="ARBA" id="ARBA00022918"/>
    </source>
</evidence>
<dbReference type="PROSITE" id="PS50994">
    <property type="entry name" value="INTEGRASE"/>
    <property type="match status" value="1"/>
</dbReference>
<evidence type="ECO:0000259" key="15">
    <source>
        <dbReference type="PROSITE" id="PS50878"/>
    </source>
</evidence>
<evidence type="ECO:0000256" key="12">
    <source>
        <dbReference type="PROSITE-ProRule" id="PRU00506"/>
    </source>
</evidence>
<keyword evidence="7" id="KW-0378">Hydrolase</keyword>
<dbReference type="Pfam" id="PF02022">
    <property type="entry name" value="Integrase_Zn"/>
    <property type="match status" value="1"/>
</dbReference>
<dbReference type="InterPro" id="IPR000477">
    <property type="entry name" value="RT_dom"/>
</dbReference>
<evidence type="ECO:0000256" key="1">
    <source>
        <dbReference type="ARBA" id="ARBA00010879"/>
    </source>
</evidence>
<keyword evidence="9" id="KW-0695">RNA-directed DNA polymerase</keyword>
<evidence type="ECO:0000259" key="16">
    <source>
        <dbReference type="PROSITE" id="PS50879"/>
    </source>
</evidence>
<dbReference type="InterPro" id="IPR043502">
    <property type="entry name" value="DNA/RNA_pol_sf"/>
</dbReference>
<dbReference type="PROSITE" id="PS50876">
    <property type="entry name" value="ZF_INTEGRASE"/>
    <property type="match status" value="1"/>
</dbReference>